<keyword evidence="2" id="KW-1185">Reference proteome</keyword>
<name>A0ABQ9Y8N7_9EUKA</name>
<accession>A0ABQ9Y8N7</accession>
<proteinExistence type="predicted"/>
<sequence length="185" mass="20625">MPRVATYLNVDLECRIINDFLTAKSRRATTICRGRPLLMLIAEWAFTATTQLSRIVAHFLPNEQHPMPSNGLKNQALKLKGFFILTDPTAPIDTVMKSPTSHYLIHTNMRIQSTYRHAILRLVYFLSCRFLRCSSEGISNPFGGAVDISSIDCDISLDSCVFMDCKAANGGGFGMGSVRRLKFGM</sequence>
<gene>
    <name evidence="1" type="ORF">BLNAU_4936</name>
</gene>
<dbReference type="Proteomes" id="UP001281761">
    <property type="component" value="Unassembled WGS sequence"/>
</dbReference>
<comment type="caution">
    <text evidence="1">The sequence shown here is derived from an EMBL/GenBank/DDBJ whole genome shotgun (WGS) entry which is preliminary data.</text>
</comment>
<organism evidence="1 2">
    <name type="scientific">Blattamonas nauphoetae</name>
    <dbReference type="NCBI Taxonomy" id="2049346"/>
    <lineage>
        <taxon>Eukaryota</taxon>
        <taxon>Metamonada</taxon>
        <taxon>Preaxostyla</taxon>
        <taxon>Oxymonadida</taxon>
        <taxon>Blattamonas</taxon>
    </lineage>
</organism>
<dbReference type="EMBL" id="JARBJD010000025">
    <property type="protein sequence ID" value="KAK2960053.1"/>
    <property type="molecule type" value="Genomic_DNA"/>
</dbReference>
<protein>
    <submittedName>
        <fullName evidence="1">Uncharacterized protein</fullName>
    </submittedName>
</protein>
<evidence type="ECO:0000313" key="2">
    <source>
        <dbReference type="Proteomes" id="UP001281761"/>
    </source>
</evidence>
<reference evidence="1 2" key="1">
    <citation type="journal article" date="2022" name="bioRxiv">
        <title>Genomics of Preaxostyla Flagellates Illuminates Evolutionary Transitions and the Path Towards Mitochondrial Loss.</title>
        <authorList>
            <person name="Novak L.V.F."/>
            <person name="Treitli S.C."/>
            <person name="Pyrih J."/>
            <person name="Halakuc P."/>
            <person name="Pipaliya S.V."/>
            <person name="Vacek V."/>
            <person name="Brzon O."/>
            <person name="Soukal P."/>
            <person name="Eme L."/>
            <person name="Dacks J.B."/>
            <person name="Karnkowska A."/>
            <person name="Elias M."/>
            <person name="Hampl V."/>
        </authorList>
    </citation>
    <scope>NUCLEOTIDE SEQUENCE [LARGE SCALE GENOMIC DNA]</scope>
    <source>
        <strain evidence="1">NAU3</strain>
        <tissue evidence="1">Gut</tissue>
    </source>
</reference>
<evidence type="ECO:0000313" key="1">
    <source>
        <dbReference type="EMBL" id="KAK2960053.1"/>
    </source>
</evidence>